<dbReference type="SMART" id="SM00267">
    <property type="entry name" value="GGDEF"/>
    <property type="match status" value="1"/>
</dbReference>
<dbReference type="Proteomes" id="UP000252008">
    <property type="component" value="Unassembled WGS sequence"/>
</dbReference>
<dbReference type="InterPro" id="IPR052155">
    <property type="entry name" value="Biofilm_reg_signaling"/>
</dbReference>
<dbReference type="STRING" id="39692.BST38_01845"/>
<dbReference type="InterPro" id="IPR000700">
    <property type="entry name" value="PAS-assoc_C"/>
</dbReference>
<sequence>MSGKLSSRGSSPEYDETARLRALASFEILDTAPEESFDGLTELAAAVCDVPMAFIGFVDADRQWIKSGHGVGLTDVAREMSFCAIAVEDGALVEIGDTHADARLAGHPMVTGAPHLRFCAAMPIVTADGHRLGAVCVLDRRPRTLTDAQRRHLHTLARQVLVLLELRSRAKEPDSELARQRQRMLSGVLDHPDVLVFAKDVDGRFVMANRALQDVTNAGRSLVGGTDDDFFEKDIAEHYRRNDRQIMTTRERQVFSEEVVHPDGSVHIYRSTKFPLTDEFGEVIGVGGVSTDVTELAAARAAHAAAEERWRALVEQSQDPVVVVDTEGRIAYVNPAGVALLGVASAEDVALVSAMDFVPERIRSVTQALLDETLSTTGIVRSQRGVLRRHDGTELLVEFNATVVKHSGERSVQLEVRDVSEAVAAHAALKHSASTDPLTGVLNRSAWDAQVTPLLASVSEASPLTVAVIDLDNFKGYNDTRGHTAGDLLLQQFAGAAGASIRQQDIFARWGGEEFILALPGTDPQRAQTMLNRIRACVPFGQTCSIGYTGHRPGDTLTETVVRADKALYEAKSRGRDQLARR</sequence>
<dbReference type="GO" id="GO:0016301">
    <property type="term" value="F:kinase activity"/>
    <property type="evidence" value="ECO:0007669"/>
    <property type="project" value="UniProtKB-KW"/>
</dbReference>
<dbReference type="Gene3D" id="3.30.450.20">
    <property type="entry name" value="PAS domain"/>
    <property type="match status" value="2"/>
</dbReference>
<reference evidence="4 5" key="1">
    <citation type="submission" date="2018-05" db="EMBL/GenBank/DDBJ databases">
        <authorList>
            <consortium name="IHU Genomes"/>
        </authorList>
    </citation>
    <scope>NUCLEOTIDE SEQUENCE [LARGE SCALE GENOMIC DNA]</scope>
    <source>
        <strain evidence="4 5">P7335</strain>
    </source>
</reference>
<dbReference type="PROSITE" id="PS50887">
    <property type="entry name" value="GGDEF"/>
    <property type="match status" value="1"/>
</dbReference>
<accession>A0A375YJ59</accession>
<dbReference type="InterPro" id="IPR000014">
    <property type="entry name" value="PAS"/>
</dbReference>
<dbReference type="InterPro" id="IPR013767">
    <property type="entry name" value="PAS_fold"/>
</dbReference>
<evidence type="ECO:0000313" key="4">
    <source>
        <dbReference type="EMBL" id="SRX81176.1"/>
    </source>
</evidence>
<protein>
    <submittedName>
        <fullName evidence="4">PAS/PAC sensor signal transduction histidine kinase [Cytophaga hutchinsonii ATCC]</fullName>
    </submittedName>
</protein>
<feature type="domain" description="GGDEF" evidence="3">
    <location>
        <begin position="462"/>
        <end position="582"/>
    </location>
</feature>
<gene>
    <name evidence="4" type="ORF">MPP7335_02923</name>
</gene>
<dbReference type="InterPro" id="IPR035965">
    <property type="entry name" value="PAS-like_dom_sf"/>
</dbReference>
<dbReference type="RefSeq" id="WP_237160635.1">
    <property type="nucleotide sequence ID" value="NZ_MVID01000001.1"/>
</dbReference>
<dbReference type="SUPFAM" id="SSF55785">
    <property type="entry name" value="PYP-like sensor domain (PAS domain)"/>
    <property type="match status" value="2"/>
</dbReference>
<name>A0A375YJ59_MYCPF</name>
<dbReference type="PROSITE" id="PS50112">
    <property type="entry name" value="PAS"/>
    <property type="match status" value="1"/>
</dbReference>
<dbReference type="InterPro" id="IPR029787">
    <property type="entry name" value="Nucleotide_cyclase"/>
</dbReference>
<dbReference type="Gene3D" id="3.30.450.40">
    <property type="match status" value="1"/>
</dbReference>
<dbReference type="EMBL" id="UEGS01000001">
    <property type="protein sequence ID" value="SRX81176.1"/>
    <property type="molecule type" value="Genomic_DNA"/>
</dbReference>
<dbReference type="SUPFAM" id="SSF55781">
    <property type="entry name" value="GAF domain-like"/>
    <property type="match status" value="1"/>
</dbReference>
<evidence type="ECO:0000313" key="5">
    <source>
        <dbReference type="Proteomes" id="UP000252008"/>
    </source>
</evidence>
<dbReference type="InterPro" id="IPR003018">
    <property type="entry name" value="GAF"/>
</dbReference>
<dbReference type="AlphaFoldDB" id="A0A375YJ59"/>
<dbReference type="InterPro" id="IPR043128">
    <property type="entry name" value="Rev_trsase/Diguanyl_cyclase"/>
</dbReference>
<dbReference type="NCBIfam" id="TIGR00254">
    <property type="entry name" value="GGDEF"/>
    <property type="match status" value="1"/>
</dbReference>
<dbReference type="Pfam" id="PF00990">
    <property type="entry name" value="GGDEF"/>
    <property type="match status" value="1"/>
</dbReference>
<dbReference type="SUPFAM" id="SSF55073">
    <property type="entry name" value="Nucleotide cyclase"/>
    <property type="match status" value="1"/>
</dbReference>
<dbReference type="CDD" id="cd01949">
    <property type="entry name" value="GGDEF"/>
    <property type="match status" value="1"/>
</dbReference>
<keyword evidence="5" id="KW-1185">Reference proteome</keyword>
<dbReference type="GO" id="GO:0006355">
    <property type="term" value="P:regulation of DNA-templated transcription"/>
    <property type="evidence" value="ECO:0007669"/>
    <property type="project" value="InterPro"/>
</dbReference>
<evidence type="ECO:0000259" key="1">
    <source>
        <dbReference type="PROSITE" id="PS50112"/>
    </source>
</evidence>
<dbReference type="InterPro" id="IPR013656">
    <property type="entry name" value="PAS_4"/>
</dbReference>
<feature type="domain" description="PAS" evidence="1">
    <location>
        <begin position="306"/>
        <end position="377"/>
    </location>
</feature>
<dbReference type="InterPro" id="IPR000160">
    <property type="entry name" value="GGDEF_dom"/>
</dbReference>
<dbReference type="SMART" id="SM00091">
    <property type="entry name" value="PAS"/>
    <property type="match status" value="2"/>
</dbReference>
<dbReference type="Gene3D" id="3.30.70.270">
    <property type="match status" value="1"/>
</dbReference>
<evidence type="ECO:0000259" key="2">
    <source>
        <dbReference type="PROSITE" id="PS50113"/>
    </source>
</evidence>
<evidence type="ECO:0000259" key="3">
    <source>
        <dbReference type="PROSITE" id="PS50887"/>
    </source>
</evidence>
<dbReference type="InterPro" id="IPR029016">
    <property type="entry name" value="GAF-like_dom_sf"/>
</dbReference>
<dbReference type="PROSITE" id="PS50113">
    <property type="entry name" value="PAC"/>
    <property type="match status" value="1"/>
</dbReference>
<dbReference type="PANTHER" id="PTHR44757:SF2">
    <property type="entry name" value="BIOFILM ARCHITECTURE MAINTENANCE PROTEIN MBAA"/>
    <property type="match status" value="1"/>
</dbReference>
<keyword evidence="4" id="KW-0808">Transferase</keyword>
<keyword evidence="4" id="KW-0418">Kinase</keyword>
<dbReference type="Pfam" id="PF01590">
    <property type="entry name" value="GAF"/>
    <property type="match status" value="1"/>
</dbReference>
<organism evidence="4 5">
    <name type="scientific">Mycolicibacterium parafortuitum</name>
    <name type="common">Mycobacterium parafortuitum</name>
    <dbReference type="NCBI Taxonomy" id="39692"/>
    <lineage>
        <taxon>Bacteria</taxon>
        <taxon>Bacillati</taxon>
        <taxon>Actinomycetota</taxon>
        <taxon>Actinomycetes</taxon>
        <taxon>Mycobacteriales</taxon>
        <taxon>Mycobacteriaceae</taxon>
        <taxon>Mycolicibacterium</taxon>
    </lineage>
</organism>
<dbReference type="NCBIfam" id="TIGR00229">
    <property type="entry name" value="sensory_box"/>
    <property type="match status" value="2"/>
</dbReference>
<dbReference type="Pfam" id="PF08448">
    <property type="entry name" value="PAS_4"/>
    <property type="match status" value="1"/>
</dbReference>
<dbReference type="Pfam" id="PF00989">
    <property type="entry name" value="PAS"/>
    <property type="match status" value="1"/>
</dbReference>
<dbReference type="PANTHER" id="PTHR44757">
    <property type="entry name" value="DIGUANYLATE CYCLASE DGCP"/>
    <property type="match status" value="1"/>
</dbReference>
<feature type="domain" description="PAC" evidence="2">
    <location>
        <begin position="253"/>
        <end position="305"/>
    </location>
</feature>
<dbReference type="CDD" id="cd00130">
    <property type="entry name" value="PAS"/>
    <property type="match status" value="2"/>
</dbReference>
<proteinExistence type="predicted"/>